<feature type="region of interest" description="Disordered" evidence="1">
    <location>
        <begin position="101"/>
        <end position="163"/>
    </location>
</feature>
<organism evidence="2">
    <name type="scientific">marine sediment metagenome</name>
    <dbReference type="NCBI Taxonomy" id="412755"/>
    <lineage>
        <taxon>unclassified sequences</taxon>
        <taxon>metagenomes</taxon>
        <taxon>ecological metagenomes</taxon>
    </lineage>
</organism>
<proteinExistence type="predicted"/>
<evidence type="ECO:0000313" key="2">
    <source>
        <dbReference type="EMBL" id="GAH87507.1"/>
    </source>
</evidence>
<feature type="region of interest" description="Disordered" evidence="1">
    <location>
        <begin position="171"/>
        <end position="190"/>
    </location>
</feature>
<sequence length="223" mass="24008">TDGENGAWVGHFVREPFGTDVEIETPSGASKFEPAGSYYFAFLDDDPNALYGHNVRFVYIDEQTGETVEEQEDWVPTMNGDGFFVADFKLAKVYAPRNPDFLNSGNETKGASKADPPSGDYGDAPDDSQAYRRDAVTGLFPTSYDTSNSVDGRPGGHALNTGEEMIGTGVSAEKGASDGSDPDGKENLVNGDADEKVYAVLYPDYENDSVTIRFHMKISVAAG</sequence>
<accession>X1J0N2</accession>
<feature type="non-terminal residue" evidence="2">
    <location>
        <position position="223"/>
    </location>
</feature>
<protein>
    <submittedName>
        <fullName evidence="2">Uncharacterized protein</fullName>
    </submittedName>
</protein>
<gene>
    <name evidence="2" type="ORF">S03H2_63785</name>
</gene>
<feature type="non-terminal residue" evidence="2">
    <location>
        <position position="1"/>
    </location>
</feature>
<evidence type="ECO:0000256" key="1">
    <source>
        <dbReference type="SAM" id="MobiDB-lite"/>
    </source>
</evidence>
<reference evidence="2" key="1">
    <citation type="journal article" date="2014" name="Front. Microbiol.">
        <title>High frequency of phylogenetically diverse reductive dehalogenase-homologous genes in deep subseafloor sedimentary metagenomes.</title>
        <authorList>
            <person name="Kawai M."/>
            <person name="Futagami T."/>
            <person name="Toyoda A."/>
            <person name="Takaki Y."/>
            <person name="Nishi S."/>
            <person name="Hori S."/>
            <person name="Arai W."/>
            <person name="Tsubouchi T."/>
            <person name="Morono Y."/>
            <person name="Uchiyama I."/>
            <person name="Ito T."/>
            <person name="Fujiyama A."/>
            <person name="Inagaki F."/>
            <person name="Takami H."/>
        </authorList>
    </citation>
    <scope>NUCLEOTIDE SEQUENCE</scope>
    <source>
        <strain evidence="2">Expedition CK06-06</strain>
    </source>
</reference>
<name>X1J0N2_9ZZZZ</name>
<comment type="caution">
    <text evidence="2">The sequence shown here is derived from an EMBL/GenBank/DDBJ whole genome shotgun (WGS) entry which is preliminary data.</text>
</comment>
<dbReference type="AlphaFoldDB" id="X1J0N2"/>
<dbReference type="EMBL" id="BARU01041360">
    <property type="protein sequence ID" value="GAH87507.1"/>
    <property type="molecule type" value="Genomic_DNA"/>
</dbReference>